<reference evidence="2 3" key="1">
    <citation type="submission" date="2013-06" db="EMBL/GenBank/DDBJ databases">
        <title>Whole genome shotgun sequence of Bacillus selenatarsenatis SF-1.</title>
        <authorList>
            <person name="Kuroda M."/>
            <person name="Sei K."/>
            <person name="Yamashita M."/>
            <person name="Ike M."/>
        </authorList>
    </citation>
    <scope>NUCLEOTIDE SEQUENCE [LARGE SCALE GENOMIC DNA]</scope>
    <source>
        <strain evidence="2 3">SF-1</strain>
    </source>
</reference>
<evidence type="ECO:0000313" key="3">
    <source>
        <dbReference type="Proteomes" id="UP000031014"/>
    </source>
</evidence>
<evidence type="ECO:0000256" key="1">
    <source>
        <dbReference type="SAM" id="SignalP"/>
    </source>
</evidence>
<dbReference type="AlphaFoldDB" id="A0A0A8WZS6"/>
<evidence type="ECO:0000313" key="2">
    <source>
        <dbReference type="EMBL" id="GAM12267.1"/>
    </source>
</evidence>
<dbReference type="EMBL" id="BASE01000008">
    <property type="protein sequence ID" value="GAM12267.1"/>
    <property type="molecule type" value="Genomic_DNA"/>
</dbReference>
<feature type="signal peptide" evidence="1">
    <location>
        <begin position="1"/>
        <end position="21"/>
    </location>
</feature>
<organism evidence="2 3">
    <name type="scientific">Mesobacillus selenatarsenatis (strain DSM 18680 / JCM 14380 / FERM P-15431 / SF-1)</name>
    <dbReference type="NCBI Taxonomy" id="1321606"/>
    <lineage>
        <taxon>Bacteria</taxon>
        <taxon>Bacillati</taxon>
        <taxon>Bacillota</taxon>
        <taxon>Bacilli</taxon>
        <taxon>Bacillales</taxon>
        <taxon>Bacillaceae</taxon>
        <taxon>Mesobacillus</taxon>
    </lineage>
</organism>
<dbReference type="OrthoDB" id="1904509at2"/>
<dbReference type="Proteomes" id="UP000031014">
    <property type="component" value="Unassembled WGS sequence"/>
</dbReference>
<keyword evidence="1" id="KW-0732">Signal</keyword>
<dbReference type="RefSeq" id="WP_041964205.1">
    <property type="nucleotide sequence ID" value="NZ_BASE01000008.1"/>
</dbReference>
<accession>A0A0A8WZS6</accession>
<dbReference type="STRING" id="1321606.SAMD00020551_0399"/>
<proteinExistence type="predicted"/>
<protein>
    <recommendedName>
        <fullName evidence="4">Lipoprotein</fullName>
    </recommendedName>
</protein>
<sequence length="160" mass="18036">MKKLVILFVVLVLAACGPGLDENAQLAKEYLKDQGYSIKSYEGKYSYSFERQQLVDMPDSSIWAVQSIEPDPYIGKEITQEIFIVKNHPLSKTYRHMIGFSRKVEVRVFIFNGEIIGGTSIPVGNGLVGAPYSIDGKTAEEVINGDYTEWNKQWSEKYGD</sequence>
<feature type="chain" id="PRO_5038879076" description="Lipoprotein" evidence="1">
    <location>
        <begin position="22"/>
        <end position="160"/>
    </location>
</feature>
<dbReference type="PROSITE" id="PS51257">
    <property type="entry name" value="PROKAR_LIPOPROTEIN"/>
    <property type="match status" value="1"/>
</dbReference>
<name>A0A0A8WZS6_MESS1</name>
<keyword evidence="3" id="KW-1185">Reference proteome</keyword>
<evidence type="ECO:0008006" key="4">
    <source>
        <dbReference type="Google" id="ProtNLM"/>
    </source>
</evidence>
<comment type="caution">
    <text evidence="2">The sequence shown here is derived from an EMBL/GenBank/DDBJ whole genome shotgun (WGS) entry which is preliminary data.</text>
</comment>
<gene>
    <name evidence="2" type="ORF">SAMD00020551_0399</name>
</gene>